<feature type="transmembrane region" description="Helical" evidence="1">
    <location>
        <begin position="94"/>
        <end position="116"/>
    </location>
</feature>
<evidence type="ECO:0000313" key="2">
    <source>
        <dbReference type="EMBL" id="NEM91630.1"/>
    </source>
</evidence>
<organism evidence="2 3">
    <name type="scientific">Galbitalea soli</name>
    <dbReference type="NCBI Taxonomy" id="1268042"/>
    <lineage>
        <taxon>Bacteria</taxon>
        <taxon>Bacillati</taxon>
        <taxon>Actinomycetota</taxon>
        <taxon>Actinomycetes</taxon>
        <taxon>Micrococcales</taxon>
        <taxon>Microbacteriaceae</taxon>
        <taxon>Galbitalea</taxon>
    </lineage>
</organism>
<keyword evidence="1" id="KW-0472">Membrane</keyword>
<reference evidence="2 3" key="1">
    <citation type="journal article" date="2014" name="Int. J. Syst. Evol. Microbiol.">
        <title>Description of Galbitalea soli gen. nov., sp. nov., and Frondihabitans sucicola sp. nov.</title>
        <authorList>
            <person name="Kim S.J."/>
            <person name="Lim J.M."/>
            <person name="Ahn J.H."/>
            <person name="Weon H.Y."/>
            <person name="Hamada M."/>
            <person name="Suzuki K."/>
            <person name="Ahn T.Y."/>
            <person name="Kwon S.W."/>
        </authorList>
    </citation>
    <scope>NUCLEOTIDE SEQUENCE [LARGE SCALE GENOMIC DNA]</scope>
    <source>
        <strain evidence="2 3">NBRC 108727</strain>
    </source>
</reference>
<dbReference type="AlphaFoldDB" id="A0A7C9PNG3"/>
<name>A0A7C9PNG3_9MICO</name>
<feature type="transmembrane region" description="Helical" evidence="1">
    <location>
        <begin position="69"/>
        <end position="88"/>
    </location>
</feature>
<protein>
    <submittedName>
        <fullName evidence="2">DUF3054 domain-containing protein</fullName>
    </submittedName>
</protein>
<dbReference type="RefSeq" id="WP_163473457.1">
    <property type="nucleotide sequence ID" value="NZ_JAAGWZ010000002.1"/>
</dbReference>
<keyword evidence="1" id="KW-0812">Transmembrane</keyword>
<dbReference type="InterPro" id="IPR021414">
    <property type="entry name" value="DUF3054"/>
</dbReference>
<sequence>MAQLRTSLRVAQAIDVVLVLVFVLIGRSSHHEAITLPGTLVTLWPFLVGLVAGHLVMRAWRSPLRVWPTGVGIWVATVVVGMLLRVVSGQGIQLGFVIVATIVLGVFLVGWRALAIPIAGRRRRRR</sequence>
<comment type="caution">
    <text evidence="2">The sequence shown here is derived from an EMBL/GenBank/DDBJ whole genome shotgun (WGS) entry which is preliminary data.</text>
</comment>
<feature type="transmembrane region" description="Helical" evidence="1">
    <location>
        <begin position="38"/>
        <end position="57"/>
    </location>
</feature>
<feature type="transmembrane region" description="Helical" evidence="1">
    <location>
        <begin position="7"/>
        <end position="26"/>
    </location>
</feature>
<dbReference type="EMBL" id="JAAGWZ010000002">
    <property type="protein sequence ID" value="NEM91630.1"/>
    <property type="molecule type" value="Genomic_DNA"/>
</dbReference>
<evidence type="ECO:0000313" key="3">
    <source>
        <dbReference type="Proteomes" id="UP000479756"/>
    </source>
</evidence>
<keyword evidence="1" id="KW-1133">Transmembrane helix</keyword>
<proteinExistence type="predicted"/>
<evidence type="ECO:0000256" key="1">
    <source>
        <dbReference type="SAM" id="Phobius"/>
    </source>
</evidence>
<gene>
    <name evidence="2" type="ORF">G3T37_09690</name>
</gene>
<dbReference type="Pfam" id="PF11255">
    <property type="entry name" value="DUF3054"/>
    <property type="match status" value="1"/>
</dbReference>
<keyword evidence="3" id="KW-1185">Reference proteome</keyword>
<dbReference type="Proteomes" id="UP000479756">
    <property type="component" value="Unassembled WGS sequence"/>
</dbReference>
<accession>A0A7C9PNG3</accession>